<dbReference type="InterPro" id="IPR001251">
    <property type="entry name" value="CRAL-TRIO_dom"/>
</dbReference>
<dbReference type="SMART" id="SM00516">
    <property type="entry name" value="SEC14"/>
    <property type="match status" value="1"/>
</dbReference>
<keyword evidence="2" id="KW-1185">Reference proteome</keyword>
<evidence type="ECO:0000313" key="2">
    <source>
        <dbReference type="Proteomes" id="UP000694920"/>
    </source>
</evidence>
<dbReference type="PROSITE" id="PS50191">
    <property type="entry name" value="CRAL_TRIO"/>
    <property type="match status" value="1"/>
</dbReference>
<dbReference type="Proteomes" id="UP000694920">
    <property type="component" value="Unplaced"/>
</dbReference>
<dbReference type="GO" id="GO:1902936">
    <property type="term" value="F:phosphatidylinositol bisphosphate binding"/>
    <property type="evidence" value="ECO:0007669"/>
    <property type="project" value="TreeGrafter"/>
</dbReference>
<dbReference type="SUPFAM" id="SSF46938">
    <property type="entry name" value="CRAL/TRIO N-terminal domain"/>
    <property type="match status" value="1"/>
</dbReference>
<reference evidence="3" key="1">
    <citation type="submission" date="2025-08" db="UniProtKB">
        <authorList>
            <consortium name="RefSeq"/>
        </authorList>
    </citation>
    <scope>IDENTIFICATION</scope>
</reference>
<dbReference type="InterPro" id="IPR036865">
    <property type="entry name" value="CRAL-TRIO_dom_sf"/>
</dbReference>
<feature type="domain" description="CRAL-TRIO" evidence="1">
    <location>
        <begin position="151"/>
        <end position="314"/>
    </location>
</feature>
<dbReference type="SMART" id="SM01100">
    <property type="entry name" value="CRAL_TRIO_N"/>
    <property type="match status" value="1"/>
</dbReference>
<evidence type="ECO:0000259" key="1">
    <source>
        <dbReference type="PROSITE" id="PS50191"/>
    </source>
</evidence>
<dbReference type="Gene3D" id="3.40.525.10">
    <property type="entry name" value="CRAL-TRIO lipid binding domain"/>
    <property type="match status" value="1"/>
</dbReference>
<accession>A0AAJ7R9I1</accession>
<dbReference type="Gene3D" id="1.10.8.20">
    <property type="entry name" value="N-terminal domain of phosphatidylinositol transfer protein sec14p"/>
    <property type="match status" value="1"/>
</dbReference>
<dbReference type="GeneID" id="107263826"/>
<dbReference type="InterPro" id="IPR011074">
    <property type="entry name" value="CRAL/TRIO_N_dom"/>
</dbReference>
<dbReference type="PANTHER" id="PTHR10174">
    <property type="entry name" value="ALPHA-TOCOPHEROL TRANSFER PROTEIN-RELATED"/>
    <property type="match status" value="1"/>
</dbReference>
<protein>
    <submittedName>
        <fullName evidence="3">Clavesin-2 isoform X1</fullName>
    </submittedName>
</protein>
<dbReference type="Pfam" id="PF03765">
    <property type="entry name" value="CRAL_TRIO_N"/>
    <property type="match status" value="1"/>
</dbReference>
<dbReference type="PRINTS" id="PR00180">
    <property type="entry name" value="CRETINALDHBP"/>
</dbReference>
<dbReference type="GO" id="GO:0016020">
    <property type="term" value="C:membrane"/>
    <property type="evidence" value="ECO:0007669"/>
    <property type="project" value="TreeGrafter"/>
</dbReference>
<dbReference type="CDD" id="cd00170">
    <property type="entry name" value="SEC14"/>
    <property type="match status" value="1"/>
</dbReference>
<dbReference type="Pfam" id="PF00650">
    <property type="entry name" value="CRAL_TRIO"/>
    <property type="match status" value="1"/>
</dbReference>
<name>A0AAJ7R9I1_CEPCN</name>
<dbReference type="InterPro" id="IPR036273">
    <property type="entry name" value="CRAL/TRIO_N_dom_sf"/>
</dbReference>
<dbReference type="RefSeq" id="XP_024936835.1">
    <property type="nucleotide sequence ID" value="XM_025081067.1"/>
</dbReference>
<dbReference type="AlphaFoldDB" id="A0AAJ7R9I1"/>
<dbReference type="Gene3D" id="1.20.5.1200">
    <property type="entry name" value="Alpha-tocopherol transfer"/>
    <property type="match status" value="1"/>
</dbReference>
<evidence type="ECO:0000313" key="3">
    <source>
        <dbReference type="RefSeq" id="XP_024936835.1"/>
    </source>
</evidence>
<proteinExistence type="predicted"/>
<dbReference type="SUPFAM" id="SSF52087">
    <property type="entry name" value="CRAL/TRIO domain"/>
    <property type="match status" value="1"/>
</dbReference>
<gene>
    <name evidence="3" type="primary">LOC107263826</name>
</gene>
<sequence length="366" mass="41944">MSHLESVTHRKNKLSNVTASQIPKDKFKFLLSRGRAVDLKIVINGFEILKTMGMGGHEEFNYECGLSNEAQVAARTELREDEKTREQALEQFRHWIQKHPTIRKCRTDAVFLLRFLRTKKFSVPMAQDMLERYLTIRQLYPNWFQNLDIEDPDIEAIIDSGYLVPLLERDENGRQVILSCAGRFDPYKYTSAQMARAHSLVVESLMDHEENQVRGYTHVNDESGLTMGHVSAWSLTDIRNMLRCIQNSTPMRHKETHFINIPSCATKIIEFAVSLLNDKLRARIHIHKSLDELKQAINPKILPKEYGGKIPLSEMIASFKKTLHAKRDQLKALDDMYIEISPKDSCAASSEGLGGISGSFRKLEVD</sequence>
<dbReference type="PANTHER" id="PTHR10174:SF166">
    <property type="entry name" value="LD40136P"/>
    <property type="match status" value="1"/>
</dbReference>
<organism evidence="2 3">
    <name type="scientific">Cephus cinctus</name>
    <name type="common">Wheat stem sawfly</name>
    <dbReference type="NCBI Taxonomy" id="211228"/>
    <lineage>
        <taxon>Eukaryota</taxon>
        <taxon>Metazoa</taxon>
        <taxon>Ecdysozoa</taxon>
        <taxon>Arthropoda</taxon>
        <taxon>Hexapoda</taxon>
        <taxon>Insecta</taxon>
        <taxon>Pterygota</taxon>
        <taxon>Neoptera</taxon>
        <taxon>Endopterygota</taxon>
        <taxon>Hymenoptera</taxon>
        <taxon>Cephoidea</taxon>
        <taxon>Cephidae</taxon>
        <taxon>Cephus</taxon>
    </lineage>
</organism>